<evidence type="ECO:0000256" key="1">
    <source>
        <dbReference type="ARBA" id="ARBA00022744"/>
    </source>
</evidence>
<dbReference type="SUPFAM" id="SSF64593">
    <property type="entry name" value="Intermediate filament protein, coiled coil region"/>
    <property type="match status" value="2"/>
</dbReference>
<gene>
    <name evidence="12" type="ORF">N321_09610</name>
</gene>
<dbReference type="PRINTS" id="PR01248">
    <property type="entry name" value="TYPE1KERATIN"/>
</dbReference>
<feature type="domain" description="IF rod" evidence="11">
    <location>
        <begin position="45"/>
        <end position="354"/>
    </location>
</feature>
<proteinExistence type="inferred from homology"/>
<dbReference type="SMART" id="SM01391">
    <property type="entry name" value="Filament"/>
    <property type="match status" value="1"/>
</dbReference>
<evidence type="ECO:0000256" key="5">
    <source>
        <dbReference type="ARBA" id="ARBA00038712"/>
    </source>
</evidence>
<evidence type="ECO:0000313" key="12">
    <source>
        <dbReference type="EMBL" id="KFZ59482.1"/>
    </source>
</evidence>
<dbReference type="Proteomes" id="UP000053620">
    <property type="component" value="Unassembled WGS sequence"/>
</dbReference>
<dbReference type="InterPro" id="IPR039008">
    <property type="entry name" value="IF_rod_dom"/>
</dbReference>
<comment type="subunit">
    <text evidence="5">Heterotetramer of two type I and two type II keratins. Associates with KRT8.</text>
</comment>
<organism evidence="12 13">
    <name type="scientific">Antrostomus carolinensis</name>
    <name type="common">Chuck-will's-widow</name>
    <name type="synonym">Caprimulgus carolinensis</name>
    <dbReference type="NCBI Taxonomy" id="279965"/>
    <lineage>
        <taxon>Eukaryota</taxon>
        <taxon>Metazoa</taxon>
        <taxon>Chordata</taxon>
        <taxon>Craniata</taxon>
        <taxon>Vertebrata</taxon>
        <taxon>Euteleostomi</taxon>
        <taxon>Archelosauria</taxon>
        <taxon>Archosauria</taxon>
        <taxon>Dinosauria</taxon>
        <taxon>Saurischia</taxon>
        <taxon>Theropoda</taxon>
        <taxon>Coelurosauria</taxon>
        <taxon>Aves</taxon>
        <taxon>Neognathae</taxon>
        <taxon>Neoaves</taxon>
        <taxon>Strisores</taxon>
        <taxon>Caprimulgiformes</taxon>
        <taxon>Caprimulgidae</taxon>
        <taxon>Antrostomus</taxon>
    </lineage>
</organism>
<feature type="non-terminal residue" evidence="12">
    <location>
        <position position="354"/>
    </location>
</feature>
<evidence type="ECO:0000256" key="7">
    <source>
        <dbReference type="ARBA" id="ARBA00041717"/>
    </source>
</evidence>
<evidence type="ECO:0000256" key="10">
    <source>
        <dbReference type="SAM" id="Coils"/>
    </source>
</evidence>
<dbReference type="GO" id="GO:0005882">
    <property type="term" value="C:intermediate filament"/>
    <property type="evidence" value="ECO:0007669"/>
    <property type="project" value="UniProtKB-KW"/>
</dbReference>
<feature type="coiled-coil region" evidence="10">
    <location>
        <begin position="210"/>
        <end position="327"/>
    </location>
</feature>
<dbReference type="Gene3D" id="1.20.5.1160">
    <property type="entry name" value="Vasodilator-stimulated phosphoprotein"/>
    <property type="match status" value="1"/>
</dbReference>
<comment type="similarity">
    <text evidence="9">Belongs to the intermediate filament family.</text>
</comment>
<dbReference type="PANTHER" id="PTHR23239:SF167">
    <property type="entry name" value="KERATIN, TYPE I CYTOSKELETAL 20"/>
    <property type="match status" value="1"/>
</dbReference>
<name>A0A094KQ36_ANTCR</name>
<keyword evidence="13" id="KW-1185">Reference proteome</keyword>
<feature type="coiled-coil region" evidence="10">
    <location>
        <begin position="49"/>
        <end position="182"/>
    </location>
</feature>
<dbReference type="Pfam" id="PF00038">
    <property type="entry name" value="Filament"/>
    <property type="match status" value="1"/>
</dbReference>
<keyword evidence="1" id="KW-0416">Keratin</keyword>
<evidence type="ECO:0000256" key="8">
    <source>
        <dbReference type="ARBA" id="ARBA00042487"/>
    </source>
</evidence>
<evidence type="ECO:0000256" key="3">
    <source>
        <dbReference type="ARBA" id="ARBA00023054"/>
    </source>
</evidence>
<keyword evidence="2 9" id="KW-0403">Intermediate filament</keyword>
<dbReference type="FunFam" id="1.20.5.1160:FF:000002">
    <property type="entry name" value="Type I keratin 10"/>
    <property type="match status" value="1"/>
</dbReference>
<dbReference type="FunFam" id="1.20.5.170:FF:000002">
    <property type="entry name" value="Type I keratin KA11"/>
    <property type="match status" value="1"/>
</dbReference>
<dbReference type="GO" id="GO:0005198">
    <property type="term" value="F:structural molecule activity"/>
    <property type="evidence" value="ECO:0007669"/>
    <property type="project" value="InterPro"/>
</dbReference>
<evidence type="ECO:0000259" key="11">
    <source>
        <dbReference type="PROSITE" id="PS51842"/>
    </source>
</evidence>
<dbReference type="PROSITE" id="PS51842">
    <property type="entry name" value="IF_ROD_2"/>
    <property type="match status" value="1"/>
</dbReference>
<dbReference type="PANTHER" id="PTHR23239">
    <property type="entry name" value="INTERMEDIATE FILAMENT"/>
    <property type="match status" value="1"/>
</dbReference>
<dbReference type="Gene3D" id="1.20.5.500">
    <property type="entry name" value="Single helix bin"/>
    <property type="match status" value="1"/>
</dbReference>
<evidence type="ECO:0000256" key="9">
    <source>
        <dbReference type="RuleBase" id="RU000685"/>
    </source>
</evidence>
<dbReference type="GO" id="GO:0030855">
    <property type="term" value="P:epithelial cell differentiation"/>
    <property type="evidence" value="ECO:0007669"/>
    <property type="project" value="TreeGrafter"/>
</dbReference>
<sequence length="354" mass="40226">QAPSVYGGAGGYGTRISASTSHGQGFAGNFQLNVTGHDALLTGNEKSTMQNLNDRLASYLEKVRSLEKANSLIEKQIKEWYEKNTTDVRHDYSSYFTTIEDLQKKIGAAQLDNARLVLQIDNAKLAADDLRLKYENELLLRQSVESDINGLLGVRDNLTLTNTDLESQIESVNEELAFLKKNHAEDVDRLRKQVGGSVNVEVDAAPSINLATIMENMRQQYEELAEKSRQEAKEQFEKQTEELNQEVAINVELLQTQRREVTEQRQILNSLEIELQSQFNTKKSLEDTLAETEARYSYQLTQIQEAVAKLEAQLRQLRADMEGQNNEYSVLLDIKTRLEMEIATYRRLLEGEDS</sequence>
<evidence type="ECO:0000313" key="13">
    <source>
        <dbReference type="Proteomes" id="UP000053620"/>
    </source>
</evidence>
<keyword evidence="3 10" id="KW-0175">Coiled coil</keyword>
<dbReference type="InterPro" id="IPR002957">
    <property type="entry name" value="Keratin_I"/>
</dbReference>
<dbReference type="Gene3D" id="1.20.5.170">
    <property type="match status" value="1"/>
</dbReference>
<dbReference type="GO" id="GO:0045109">
    <property type="term" value="P:intermediate filament organization"/>
    <property type="evidence" value="ECO:0007669"/>
    <property type="project" value="TreeGrafter"/>
</dbReference>
<dbReference type="EMBL" id="KL351951">
    <property type="protein sequence ID" value="KFZ59482.1"/>
    <property type="molecule type" value="Genomic_DNA"/>
</dbReference>
<dbReference type="AlphaFoldDB" id="A0A094KQ36"/>
<dbReference type="InterPro" id="IPR018039">
    <property type="entry name" value="IF_conserved"/>
</dbReference>
<comment type="function">
    <text evidence="4">Plays a significant role in maintaining keratin filament organization in intestinal epithelia. When phosphorylated, plays a role in the secretion of mucin in the small intestine.</text>
</comment>
<evidence type="ECO:0000256" key="4">
    <source>
        <dbReference type="ARBA" id="ARBA00037685"/>
    </source>
</evidence>
<dbReference type="PROSITE" id="PS00226">
    <property type="entry name" value="IF_ROD_1"/>
    <property type="match status" value="1"/>
</dbReference>
<feature type="non-terminal residue" evidence="12">
    <location>
        <position position="1"/>
    </location>
</feature>
<protein>
    <recommendedName>
        <fullName evidence="6">Keratin, type I cytoskeletal 20</fullName>
    </recommendedName>
    <alternativeName>
        <fullName evidence="7">Cytokeratin-20</fullName>
    </alternativeName>
    <alternativeName>
        <fullName evidence="8">Keratin-20</fullName>
    </alternativeName>
</protein>
<accession>A0A094KQ36</accession>
<evidence type="ECO:0000256" key="6">
    <source>
        <dbReference type="ARBA" id="ARBA00040318"/>
    </source>
</evidence>
<reference evidence="12 13" key="1">
    <citation type="submission" date="2014-04" db="EMBL/GenBank/DDBJ databases">
        <title>Genome evolution of avian class.</title>
        <authorList>
            <person name="Zhang G."/>
            <person name="Li C."/>
        </authorList>
    </citation>
    <scope>NUCLEOTIDE SEQUENCE [LARGE SCALE GENOMIC DNA]</scope>
    <source>
        <strain evidence="12">BGI_N321</strain>
    </source>
</reference>
<evidence type="ECO:0000256" key="2">
    <source>
        <dbReference type="ARBA" id="ARBA00022754"/>
    </source>
</evidence>